<feature type="region of interest" description="Disordered" evidence="2">
    <location>
        <begin position="131"/>
        <end position="150"/>
    </location>
</feature>
<accession>A0ABT9RJT7</accession>
<name>A0ABT9RJT7_9ACTN</name>
<gene>
    <name evidence="4" type="ORF">J2S55_008828</name>
</gene>
<keyword evidence="3" id="KW-0732">Signal</keyword>
<keyword evidence="1" id="KW-0479">Metal-binding</keyword>
<feature type="compositionally biased region" description="Basic and acidic residues" evidence="2">
    <location>
        <begin position="131"/>
        <end position="143"/>
    </location>
</feature>
<feature type="chain" id="PRO_5046627949" evidence="3">
    <location>
        <begin position="19"/>
        <end position="202"/>
    </location>
</feature>
<dbReference type="PROSITE" id="PS00079">
    <property type="entry name" value="MULTICOPPER_OXIDASE1"/>
    <property type="match status" value="1"/>
</dbReference>
<dbReference type="InterPro" id="IPR033138">
    <property type="entry name" value="Cu_oxidase_CS"/>
</dbReference>
<dbReference type="RefSeq" id="WP_306873625.1">
    <property type="nucleotide sequence ID" value="NZ_JAUSRB010000002.1"/>
</dbReference>
<evidence type="ECO:0000256" key="3">
    <source>
        <dbReference type="SAM" id="SignalP"/>
    </source>
</evidence>
<evidence type="ECO:0000313" key="4">
    <source>
        <dbReference type="EMBL" id="MDP9869562.1"/>
    </source>
</evidence>
<protein>
    <submittedName>
        <fullName evidence="4">Cupredoxin-like copper-binding protein</fullName>
    </submittedName>
</protein>
<feature type="region of interest" description="Disordered" evidence="2">
    <location>
        <begin position="62"/>
        <end position="88"/>
    </location>
</feature>
<dbReference type="Gene3D" id="2.60.40.420">
    <property type="entry name" value="Cupredoxins - blue copper proteins"/>
    <property type="match status" value="1"/>
</dbReference>
<dbReference type="SUPFAM" id="SSF49503">
    <property type="entry name" value="Cupredoxins"/>
    <property type="match status" value="1"/>
</dbReference>
<feature type="signal peptide" evidence="3">
    <location>
        <begin position="1"/>
        <end position="18"/>
    </location>
</feature>
<evidence type="ECO:0000313" key="5">
    <source>
        <dbReference type="Proteomes" id="UP001230426"/>
    </source>
</evidence>
<organism evidence="4 5">
    <name type="scientific">Streptosporangium brasiliense</name>
    <dbReference type="NCBI Taxonomy" id="47480"/>
    <lineage>
        <taxon>Bacteria</taxon>
        <taxon>Bacillati</taxon>
        <taxon>Actinomycetota</taxon>
        <taxon>Actinomycetes</taxon>
        <taxon>Streptosporangiales</taxon>
        <taxon>Streptosporangiaceae</taxon>
        <taxon>Streptosporangium</taxon>
    </lineage>
</organism>
<evidence type="ECO:0000256" key="1">
    <source>
        <dbReference type="ARBA" id="ARBA00022723"/>
    </source>
</evidence>
<evidence type="ECO:0000256" key="2">
    <source>
        <dbReference type="SAM" id="MobiDB-lite"/>
    </source>
</evidence>
<feature type="compositionally biased region" description="Low complexity" evidence="2">
    <location>
        <begin position="62"/>
        <end position="86"/>
    </location>
</feature>
<reference evidence="4 5" key="1">
    <citation type="submission" date="2023-07" db="EMBL/GenBank/DDBJ databases">
        <title>Sequencing the genomes of 1000 actinobacteria strains.</title>
        <authorList>
            <person name="Klenk H.-P."/>
        </authorList>
    </citation>
    <scope>NUCLEOTIDE SEQUENCE [LARGE SCALE GENOMIC DNA]</scope>
    <source>
        <strain evidence="4 5">DSM 44109</strain>
    </source>
</reference>
<dbReference type="Proteomes" id="UP001230426">
    <property type="component" value="Unassembled WGS sequence"/>
</dbReference>
<keyword evidence="5" id="KW-1185">Reference proteome</keyword>
<sequence length="202" mass="20940">MWLHDVRLAGMVSAVMLAAVAVGEPAAMGVTTATGAQHRPECTVPSLPGHVVDVTLTDMGSGMMSRSPGPSSSPVPHGMMSSGPGPQDTRMRLSVTPATVPAGTVSLRVSNKGALAHEVLVLPLPSGQTIGKREVGSDQRVDESDSLGEASRDCAAGKGEGIAPGSKGWITLTLRPGHYELVCNFPDHYDRGMYGELDVTGR</sequence>
<dbReference type="InterPro" id="IPR008972">
    <property type="entry name" value="Cupredoxin"/>
</dbReference>
<comment type="caution">
    <text evidence="4">The sequence shown here is derived from an EMBL/GenBank/DDBJ whole genome shotgun (WGS) entry which is preliminary data.</text>
</comment>
<proteinExistence type="predicted"/>
<dbReference type="EMBL" id="JAUSRB010000002">
    <property type="protein sequence ID" value="MDP9869562.1"/>
    <property type="molecule type" value="Genomic_DNA"/>
</dbReference>